<organism evidence="1">
    <name type="scientific">Thermodesulfobacterium geofontis</name>
    <dbReference type="NCBI Taxonomy" id="1295609"/>
    <lineage>
        <taxon>Bacteria</taxon>
        <taxon>Pseudomonadati</taxon>
        <taxon>Thermodesulfobacteriota</taxon>
        <taxon>Thermodesulfobacteria</taxon>
        <taxon>Thermodesulfobacteriales</taxon>
        <taxon>Thermodesulfobacteriaceae</taxon>
        <taxon>Thermodesulfobacterium</taxon>
    </lineage>
</organism>
<dbReference type="AlphaFoldDB" id="A0A7C4JQY9"/>
<dbReference type="EMBL" id="DSZN01000092">
    <property type="protein sequence ID" value="HGQ85752.1"/>
    <property type="molecule type" value="Genomic_DNA"/>
</dbReference>
<evidence type="ECO:0008006" key="2">
    <source>
        <dbReference type="Google" id="ProtNLM"/>
    </source>
</evidence>
<gene>
    <name evidence="1" type="ORF">ENT66_05330</name>
</gene>
<proteinExistence type="predicted"/>
<evidence type="ECO:0000313" key="1">
    <source>
        <dbReference type="EMBL" id="HGQ85752.1"/>
    </source>
</evidence>
<comment type="caution">
    <text evidence="1">The sequence shown here is derived from an EMBL/GenBank/DDBJ whole genome shotgun (WGS) entry which is preliminary data.</text>
</comment>
<sequence>MLNTKIALAEENKGATKVYVDIEDKRDIIPDVFKVKVEVYLQTKKETDAINVLGEVDKNIRKLGLEYKGGQYSVRENCWWYYNEKVCEGFNGEIVYVFELKDFTQQNLIFDKLDSLSKKYKELHFNVSEPVWDVSKETMERVEEELKFTIIDKAQNFAKEISKRLNKTCSITSINYKVNRYEPPFFRDIFLKGAVKEEKSVAAPEPKKEKTTVVINASINFNCE</sequence>
<reference evidence="1" key="1">
    <citation type="journal article" date="2020" name="mSystems">
        <title>Genome- and Community-Level Interaction Insights into Carbon Utilization and Element Cycling Functions of Hydrothermarchaeota in Hydrothermal Sediment.</title>
        <authorList>
            <person name="Zhou Z."/>
            <person name="Liu Y."/>
            <person name="Xu W."/>
            <person name="Pan J."/>
            <person name="Luo Z.H."/>
            <person name="Li M."/>
        </authorList>
    </citation>
    <scope>NUCLEOTIDE SEQUENCE [LARGE SCALE GENOMIC DNA]</scope>
    <source>
        <strain evidence="1">SpSt-6</strain>
    </source>
</reference>
<name>A0A7C4JQY9_9BACT</name>
<protein>
    <recommendedName>
        <fullName evidence="2">DUF541 domain-containing protein</fullName>
    </recommendedName>
</protein>
<accession>A0A7C4JQY9</accession>